<keyword evidence="1" id="KW-1133">Transmembrane helix</keyword>
<evidence type="ECO:0000313" key="2">
    <source>
        <dbReference type="EMBL" id="CEK51731.1"/>
    </source>
</evidence>
<protein>
    <submittedName>
        <fullName evidence="2">Uncharacterized protein</fullName>
    </submittedName>
</protein>
<gene>
    <name evidence="2" type="primary">ORF14230</name>
</gene>
<organism evidence="2">
    <name type="scientific">Arion vulgaris</name>
    <dbReference type="NCBI Taxonomy" id="1028688"/>
    <lineage>
        <taxon>Eukaryota</taxon>
        <taxon>Metazoa</taxon>
        <taxon>Spiralia</taxon>
        <taxon>Lophotrochozoa</taxon>
        <taxon>Mollusca</taxon>
        <taxon>Gastropoda</taxon>
        <taxon>Heterobranchia</taxon>
        <taxon>Euthyneura</taxon>
        <taxon>Panpulmonata</taxon>
        <taxon>Eupulmonata</taxon>
        <taxon>Stylommatophora</taxon>
        <taxon>Helicina</taxon>
        <taxon>Arionoidea</taxon>
        <taxon>Arionidae</taxon>
        <taxon>Arion</taxon>
    </lineage>
</organism>
<sequence>MAMFICQHAASSYSIKNRSFVNLINKLHKVFTTIYSLLSIYYTILYLVEFYMIKCAFPCS</sequence>
<evidence type="ECO:0000256" key="1">
    <source>
        <dbReference type="SAM" id="Phobius"/>
    </source>
</evidence>
<keyword evidence="1" id="KW-0812">Transmembrane</keyword>
<reference evidence="2" key="1">
    <citation type="submission" date="2014-12" db="EMBL/GenBank/DDBJ databases">
        <title>Insight into the proteome of Arion vulgaris.</title>
        <authorList>
            <person name="Aradska J."/>
            <person name="Bulat T."/>
            <person name="Smidak R."/>
            <person name="Sarate P."/>
            <person name="Gangsoo J."/>
            <person name="Sialana F."/>
            <person name="Bilban M."/>
            <person name="Lubec G."/>
        </authorList>
    </citation>
    <scope>NUCLEOTIDE SEQUENCE</scope>
    <source>
        <tissue evidence="2">Skin</tissue>
    </source>
</reference>
<dbReference type="EMBL" id="HACG01004866">
    <property type="protein sequence ID" value="CEK51731.1"/>
    <property type="molecule type" value="Transcribed_RNA"/>
</dbReference>
<dbReference type="AlphaFoldDB" id="A0A0B6Y7A3"/>
<feature type="transmembrane region" description="Helical" evidence="1">
    <location>
        <begin position="30"/>
        <end position="48"/>
    </location>
</feature>
<proteinExistence type="predicted"/>
<name>A0A0B6Y7A3_9EUPU</name>
<keyword evidence="1" id="KW-0472">Membrane</keyword>
<feature type="non-terminal residue" evidence="2">
    <location>
        <position position="60"/>
    </location>
</feature>
<accession>A0A0B6Y7A3</accession>